<evidence type="ECO:0000313" key="3">
    <source>
        <dbReference type="EMBL" id="KAK3340739.1"/>
    </source>
</evidence>
<keyword evidence="2" id="KW-1133">Transmembrane helix</keyword>
<feature type="compositionally biased region" description="Low complexity" evidence="1">
    <location>
        <begin position="338"/>
        <end position="349"/>
    </location>
</feature>
<dbReference type="GeneID" id="87859882"/>
<comment type="caution">
    <text evidence="3">The sequence shown here is derived from an EMBL/GenBank/DDBJ whole genome shotgun (WGS) entry which is preliminary data.</text>
</comment>
<feature type="region of interest" description="Disordered" evidence="1">
    <location>
        <begin position="320"/>
        <end position="423"/>
    </location>
</feature>
<evidence type="ECO:0000313" key="4">
    <source>
        <dbReference type="Proteomes" id="UP001278500"/>
    </source>
</evidence>
<gene>
    <name evidence="3" type="ORF">B0H65DRAFT_269071</name>
</gene>
<feature type="transmembrane region" description="Helical" evidence="2">
    <location>
        <begin position="454"/>
        <end position="471"/>
    </location>
</feature>
<feature type="compositionally biased region" description="Low complexity" evidence="1">
    <location>
        <begin position="361"/>
        <end position="374"/>
    </location>
</feature>
<reference evidence="3" key="1">
    <citation type="journal article" date="2023" name="Mol. Phylogenet. Evol.">
        <title>Genome-scale phylogeny and comparative genomics of the fungal order Sordariales.</title>
        <authorList>
            <person name="Hensen N."/>
            <person name="Bonometti L."/>
            <person name="Westerberg I."/>
            <person name="Brannstrom I.O."/>
            <person name="Guillou S."/>
            <person name="Cros-Aarteil S."/>
            <person name="Calhoun S."/>
            <person name="Haridas S."/>
            <person name="Kuo A."/>
            <person name="Mondo S."/>
            <person name="Pangilinan J."/>
            <person name="Riley R."/>
            <person name="LaButti K."/>
            <person name="Andreopoulos B."/>
            <person name="Lipzen A."/>
            <person name="Chen C."/>
            <person name="Yan M."/>
            <person name="Daum C."/>
            <person name="Ng V."/>
            <person name="Clum A."/>
            <person name="Steindorff A."/>
            <person name="Ohm R.A."/>
            <person name="Martin F."/>
            <person name="Silar P."/>
            <person name="Natvig D.O."/>
            <person name="Lalanne C."/>
            <person name="Gautier V."/>
            <person name="Ament-Velasquez S.L."/>
            <person name="Kruys A."/>
            <person name="Hutchinson M.I."/>
            <person name="Powell A.J."/>
            <person name="Barry K."/>
            <person name="Miller A.N."/>
            <person name="Grigoriev I.V."/>
            <person name="Debuchy R."/>
            <person name="Gladieux P."/>
            <person name="Hiltunen Thoren M."/>
            <person name="Johannesson H."/>
        </authorList>
    </citation>
    <scope>NUCLEOTIDE SEQUENCE</scope>
    <source>
        <strain evidence="3">CBS 560.94</strain>
    </source>
</reference>
<proteinExistence type="predicted"/>
<dbReference type="Proteomes" id="UP001278500">
    <property type="component" value="Unassembled WGS sequence"/>
</dbReference>
<name>A0AAE0JBR7_9PEZI</name>
<evidence type="ECO:0000256" key="1">
    <source>
        <dbReference type="SAM" id="MobiDB-lite"/>
    </source>
</evidence>
<dbReference type="AlphaFoldDB" id="A0AAE0JBR7"/>
<reference evidence="3" key="2">
    <citation type="submission" date="2023-06" db="EMBL/GenBank/DDBJ databases">
        <authorList>
            <consortium name="Lawrence Berkeley National Laboratory"/>
            <person name="Haridas S."/>
            <person name="Hensen N."/>
            <person name="Bonometti L."/>
            <person name="Westerberg I."/>
            <person name="Brannstrom I.O."/>
            <person name="Guillou S."/>
            <person name="Cros-Aarteil S."/>
            <person name="Calhoun S."/>
            <person name="Kuo A."/>
            <person name="Mondo S."/>
            <person name="Pangilinan J."/>
            <person name="Riley R."/>
            <person name="Labutti K."/>
            <person name="Andreopoulos B."/>
            <person name="Lipzen A."/>
            <person name="Chen C."/>
            <person name="Yanf M."/>
            <person name="Daum C."/>
            <person name="Ng V."/>
            <person name="Clum A."/>
            <person name="Steindorff A."/>
            <person name="Ohm R."/>
            <person name="Martin F."/>
            <person name="Silar P."/>
            <person name="Natvig D."/>
            <person name="Lalanne C."/>
            <person name="Gautier V."/>
            <person name="Ament-Velasquez S.L."/>
            <person name="Kruys A."/>
            <person name="Hutchinson M.I."/>
            <person name="Powell A.J."/>
            <person name="Barry K."/>
            <person name="Miller A.N."/>
            <person name="Grigoriev I.V."/>
            <person name="Debuchy R."/>
            <person name="Gladieux P."/>
            <person name="Thoren M.H."/>
            <person name="Johannesson H."/>
        </authorList>
    </citation>
    <scope>NUCLEOTIDE SEQUENCE</scope>
    <source>
        <strain evidence="3">CBS 560.94</strain>
    </source>
</reference>
<dbReference type="EMBL" id="JAUEPP010000006">
    <property type="protein sequence ID" value="KAK3340739.1"/>
    <property type="molecule type" value="Genomic_DNA"/>
</dbReference>
<sequence>MASNLDTSSYLSPSMNGSGIMSSSLSSLSSSVSSARHSSSSNISKAYRQASTLFLTRRLPEALSTVLPLITPSPSESATPGDVASGAAAFDPAPVAKASRSTRIKVWSLYLTILNAILELNSDEGKDAFGTQEWRALCHKVREGEVWEEVVRNGYHGSEGDVDADVVINLATLLLGHAKTQTLNQKRLENYLAAARTPNLDLTDRLGGGPAGSASSASLARPSSKSGAAGHGADTPRDLNARVKILELYTLHVLPRNDEWACAREFINMSSVLDDERKEAFIQALDSLKEEQVEAERKAREKEDAIRKDIENARKLRAENEEKEKKRLEEERQKREAAAASTAVSVGSGPTTEGDFGVDGGSAAKGTGTGTTKKPSLKKKASSLKNGGASSSSASAKPGRPSRKGASSPTATKTTGSSSSVVASPGMGTRATLILNNIRSVLDQVMTAFHGNPFLLYRTLAFIIGFLLMFSNKRVRERITRVVQQGWGKVRATAGMGMKVSYI</sequence>
<evidence type="ECO:0000256" key="2">
    <source>
        <dbReference type="SAM" id="Phobius"/>
    </source>
</evidence>
<keyword evidence="4" id="KW-1185">Reference proteome</keyword>
<keyword evidence="2" id="KW-0812">Transmembrane</keyword>
<accession>A0AAE0JBR7</accession>
<organism evidence="3 4">
    <name type="scientific">Neurospora tetraspora</name>
    <dbReference type="NCBI Taxonomy" id="94610"/>
    <lineage>
        <taxon>Eukaryota</taxon>
        <taxon>Fungi</taxon>
        <taxon>Dikarya</taxon>
        <taxon>Ascomycota</taxon>
        <taxon>Pezizomycotina</taxon>
        <taxon>Sordariomycetes</taxon>
        <taxon>Sordariomycetidae</taxon>
        <taxon>Sordariales</taxon>
        <taxon>Sordariaceae</taxon>
        <taxon>Neurospora</taxon>
    </lineage>
</organism>
<protein>
    <recommendedName>
        <fullName evidence="5">Peroxin 26</fullName>
    </recommendedName>
</protein>
<keyword evidence="2" id="KW-0472">Membrane</keyword>
<feature type="compositionally biased region" description="Basic and acidic residues" evidence="1">
    <location>
        <begin position="320"/>
        <end position="337"/>
    </location>
</feature>
<dbReference type="RefSeq" id="XP_062679681.1">
    <property type="nucleotide sequence ID" value="XM_062822728.1"/>
</dbReference>
<feature type="compositionally biased region" description="Low complexity" evidence="1">
    <location>
        <begin position="383"/>
        <end position="399"/>
    </location>
</feature>
<feature type="region of interest" description="Disordered" evidence="1">
    <location>
        <begin position="203"/>
        <end position="236"/>
    </location>
</feature>
<feature type="compositionally biased region" description="Low complexity" evidence="1">
    <location>
        <begin position="212"/>
        <end position="224"/>
    </location>
</feature>
<evidence type="ECO:0008006" key="5">
    <source>
        <dbReference type="Google" id="ProtNLM"/>
    </source>
</evidence>
<feature type="compositionally biased region" description="Polar residues" evidence="1">
    <location>
        <begin position="405"/>
        <end position="422"/>
    </location>
</feature>